<keyword evidence="2" id="KW-0812">Transmembrane</keyword>
<evidence type="ECO:0000256" key="2">
    <source>
        <dbReference type="SAM" id="Phobius"/>
    </source>
</evidence>
<feature type="compositionally biased region" description="Basic and acidic residues" evidence="1">
    <location>
        <begin position="136"/>
        <end position="145"/>
    </location>
</feature>
<gene>
    <name evidence="3" type="ORF">HNQ61_004382</name>
</gene>
<feature type="compositionally biased region" description="Low complexity" evidence="1">
    <location>
        <begin position="95"/>
        <end position="108"/>
    </location>
</feature>
<evidence type="ECO:0008006" key="5">
    <source>
        <dbReference type="Google" id="ProtNLM"/>
    </source>
</evidence>
<feature type="region of interest" description="Disordered" evidence="1">
    <location>
        <begin position="80"/>
        <end position="145"/>
    </location>
</feature>
<dbReference type="Proteomes" id="UP000582837">
    <property type="component" value="Unassembled WGS sequence"/>
</dbReference>
<dbReference type="EMBL" id="JACHIA010000017">
    <property type="protein sequence ID" value="MBB6072719.1"/>
    <property type="molecule type" value="Genomic_DNA"/>
</dbReference>
<keyword evidence="2" id="KW-1133">Transmembrane helix</keyword>
<dbReference type="AlphaFoldDB" id="A0A841H4K5"/>
<evidence type="ECO:0000256" key="1">
    <source>
        <dbReference type="SAM" id="MobiDB-lite"/>
    </source>
</evidence>
<accession>A0A841H4K5</accession>
<keyword evidence="4" id="KW-1185">Reference proteome</keyword>
<feature type="transmembrane region" description="Helical" evidence="2">
    <location>
        <begin position="41"/>
        <end position="62"/>
    </location>
</feature>
<sequence>MKMPGWLPIAGVALAGALVTWLNRGERVVLHAGVATFYRAPLTLVLFVAFVAGMLTMMMLSLRQDMRMRQELRARGLLDDLPARPAAVPPRREPLAPAASRADDATWAAPPPVAHSPWADMDTPRRATDEDATIPHPREPDPPAY</sequence>
<protein>
    <recommendedName>
        <fullName evidence="5">DUF1049 domain-containing protein</fullName>
    </recommendedName>
</protein>
<name>A0A841H4K5_9BACT</name>
<reference evidence="3 4" key="1">
    <citation type="submission" date="2020-08" db="EMBL/GenBank/DDBJ databases">
        <title>Genomic Encyclopedia of Type Strains, Phase IV (KMG-IV): sequencing the most valuable type-strain genomes for metagenomic binning, comparative biology and taxonomic classification.</title>
        <authorList>
            <person name="Goeker M."/>
        </authorList>
    </citation>
    <scope>NUCLEOTIDE SEQUENCE [LARGE SCALE GENOMIC DNA]</scope>
    <source>
        <strain evidence="3 4">DSM 29007</strain>
    </source>
</reference>
<proteinExistence type="predicted"/>
<dbReference type="RefSeq" id="WP_170038795.1">
    <property type="nucleotide sequence ID" value="NZ_JABDTL010000002.1"/>
</dbReference>
<evidence type="ECO:0000313" key="4">
    <source>
        <dbReference type="Proteomes" id="UP000582837"/>
    </source>
</evidence>
<organism evidence="3 4">
    <name type="scientific">Longimicrobium terrae</name>
    <dbReference type="NCBI Taxonomy" id="1639882"/>
    <lineage>
        <taxon>Bacteria</taxon>
        <taxon>Pseudomonadati</taxon>
        <taxon>Gemmatimonadota</taxon>
        <taxon>Longimicrobiia</taxon>
        <taxon>Longimicrobiales</taxon>
        <taxon>Longimicrobiaceae</taxon>
        <taxon>Longimicrobium</taxon>
    </lineage>
</organism>
<comment type="caution">
    <text evidence="3">The sequence shown here is derived from an EMBL/GenBank/DDBJ whole genome shotgun (WGS) entry which is preliminary data.</text>
</comment>
<evidence type="ECO:0000313" key="3">
    <source>
        <dbReference type="EMBL" id="MBB6072719.1"/>
    </source>
</evidence>
<keyword evidence="2" id="KW-0472">Membrane</keyword>